<dbReference type="InterPro" id="IPR005149">
    <property type="entry name" value="Tscrpt_reg_PadR_N"/>
</dbReference>
<dbReference type="OrthoDB" id="9814826at2"/>
<dbReference type="InterPro" id="IPR036388">
    <property type="entry name" value="WH-like_DNA-bd_sf"/>
</dbReference>
<dbReference type="Gene3D" id="1.10.10.10">
    <property type="entry name" value="Winged helix-like DNA-binding domain superfamily/Winged helix DNA-binding domain"/>
    <property type="match status" value="1"/>
</dbReference>
<dbReference type="PANTHER" id="PTHR43252:SF7">
    <property type="entry name" value="TRANSCRIPTIONAL REGULATOR YQJI"/>
    <property type="match status" value="1"/>
</dbReference>
<proteinExistence type="predicted"/>
<evidence type="ECO:0000313" key="3">
    <source>
        <dbReference type="Proteomes" id="UP000249065"/>
    </source>
</evidence>
<dbReference type="Pfam" id="PF03551">
    <property type="entry name" value="PadR"/>
    <property type="match status" value="1"/>
</dbReference>
<dbReference type="AlphaFoldDB" id="A0A327M5U8"/>
<evidence type="ECO:0000313" key="2">
    <source>
        <dbReference type="EMBL" id="RAI57795.1"/>
    </source>
</evidence>
<dbReference type="EMBL" id="QLIX01000014">
    <property type="protein sequence ID" value="RAI57795.1"/>
    <property type="molecule type" value="Genomic_DNA"/>
</dbReference>
<dbReference type="InterPro" id="IPR036390">
    <property type="entry name" value="WH_DNA-bd_sf"/>
</dbReference>
<dbReference type="PANTHER" id="PTHR43252">
    <property type="entry name" value="TRANSCRIPTIONAL REGULATOR YQJI"/>
    <property type="match status" value="1"/>
</dbReference>
<accession>A0A327M5U8</accession>
<dbReference type="RefSeq" id="WP_111471138.1">
    <property type="nucleotide sequence ID" value="NZ_QLIX01000014.1"/>
</dbReference>
<name>A0A327M5U8_9PROT</name>
<evidence type="ECO:0000259" key="1">
    <source>
        <dbReference type="Pfam" id="PF03551"/>
    </source>
</evidence>
<dbReference type="Proteomes" id="UP000249065">
    <property type="component" value="Unassembled WGS sequence"/>
</dbReference>
<protein>
    <submittedName>
        <fullName evidence="2">PadR family transcriptional regulator</fullName>
    </submittedName>
</protein>
<reference evidence="3" key="1">
    <citation type="submission" date="2018-06" db="EMBL/GenBank/DDBJ databases">
        <authorList>
            <person name="Khan S.A."/>
        </authorList>
    </citation>
    <scope>NUCLEOTIDE SEQUENCE [LARGE SCALE GENOMIC DNA]</scope>
    <source>
        <strain evidence="3">DB-1506</strain>
    </source>
</reference>
<organism evidence="2 3">
    <name type="scientific">Roseicella frigidaeris</name>
    <dbReference type="NCBI Taxonomy" id="2230885"/>
    <lineage>
        <taxon>Bacteria</taxon>
        <taxon>Pseudomonadati</taxon>
        <taxon>Pseudomonadota</taxon>
        <taxon>Alphaproteobacteria</taxon>
        <taxon>Acetobacterales</taxon>
        <taxon>Roseomonadaceae</taxon>
        <taxon>Roseicella</taxon>
    </lineage>
</organism>
<keyword evidence="3" id="KW-1185">Reference proteome</keyword>
<feature type="domain" description="Transcription regulator PadR N-terminal" evidence="1">
    <location>
        <begin position="56"/>
        <end position="126"/>
    </location>
</feature>
<comment type="caution">
    <text evidence="2">The sequence shown here is derived from an EMBL/GenBank/DDBJ whole genome shotgun (WGS) entry which is preliminary data.</text>
</comment>
<dbReference type="SUPFAM" id="SSF46785">
    <property type="entry name" value="Winged helix' DNA-binding domain"/>
    <property type="match status" value="1"/>
</dbReference>
<sequence length="196" mass="21218">MHSHHHRRFPPQGDHRQRFARHEHELHPFGRGRHGRGGGRSGLGRLFAHGDLRLVILDLIARKPRHGYELIKAIEDQAGGAYSPSPGVIYPTLTLLEELGYVTTSLAEGGAKKLHGITAEGEAFLAANRPAVDALLARMAETSRLHAGGQAPQILRAMENLKLALRMRLARGPLTPEQADAVAAALDAAALAVERS</sequence>
<gene>
    <name evidence="2" type="ORF">DOO78_17425</name>
</gene>